<accession>A0A1I0EGV1</accession>
<protein>
    <submittedName>
        <fullName evidence="1">Raffinose/stachyose/melibiose transport system substrate-binding protein</fullName>
    </submittedName>
</protein>
<evidence type="ECO:0000313" key="1">
    <source>
        <dbReference type="EMBL" id="SET44323.1"/>
    </source>
</evidence>
<dbReference type="PANTHER" id="PTHR43649:SF14">
    <property type="entry name" value="BLR3389 PROTEIN"/>
    <property type="match status" value="1"/>
</dbReference>
<dbReference type="AlphaFoldDB" id="A0A1I0EGV1"/>
<keyword evidence="2" id="KW-1185">Reference proteome</keyword>
<dbReference type="Pfam" id="PF01547">
    <property type="entry name" value="SBP_bac_1"/>
    <property type="match status" value="1"/>
</dbReference>
<dbReference type="InterPro" id="IPR050490">
    <property type="entry name" value="Bact_solute-bd_prot1"/>
</dbReference>
<dbReference type="Proteomes" id="UP000199361">
    <property type="component" value="Unassembled WGS sequence"/>
</dbReference>
<gene>
    <name evidence="1" type="ORF">SAMN05421811_10343</name>
</gene>
<evidence type="ECO:0000313" key="2">
    <source>
        <dbReference type="Proteomes" id="UP000199361"/>
    </source>
</evidence>
<dbReference type="EMBL" id="FOHX01000003">
    <property type="protein sequence ID" value="SET44323.1"/>
    <property type="molecule type" value="Genomic_DNA"/>
</dbReference>
<name>A0A1I0EGV1_9ACTN</name>
<dbReference type="PANTHER" id="PTHR43649">
    <property type="entry name" value="ARABINOSE-BINDING PROTEIN-RELATED"/>
    <property type="match status" value="1"/>
</dbReference>
<dbReference type="InterPro" id="IPR006059">
    <property type="entry name" value="SBP"/>
</dbReference>
<dbReference type="SUPFAM" id="SSF53850">
    <property type="entry name" value="Periplasmic binding protein-like II"/>
    <property type="match status" value="1"/>
</dbReference>
<proteinExistence type="predicted"/>
<dbReference type="Gene3D" id="3.40.190.10">
    <property type="entry name" value="Periplasmic binding protein-like II"/>
    <property type="match status" value="2"/>
</dbReference>
<dbReference type="STRING" id="568860.SAMN05421811_10343"/>
<organism evidence="1 2">
    <name type="scientific">Nonomuraea wenchangensis</name>
    <dbReference type="NCBI Taxonomy" id="568860"/>
    <lineage>
        <taxon>Bacteria</taxon>
        <taxon>Bacillati</taxon>
        <taxon>Actinomycetota</taxon>
        <taxon>Actinomycetes</taxon>
        <taxon>Streptosporangiales</taxon>
        <taxon>Streptosporangiaceae</taxon>
        <taxon>Nonomuraea</taxon>
    </lineage>
</organism>
<dbReference type="PROSITE" id="PS51257">
    <property type="entry name" value="PROKAR_LIPOPROTEIN"/>
    <property type="match status" value="1"/>
</dbReference>
<reference evidence="1 2" key="1">
    <citation type="submission" date="2016-10" db="EMBL/GenBank/DDBJ databases">
        <authorList>
            <person name="de Groot N.N."/>
        </authorList>
    </citation>
    <scope>NUCLEOTIDE SEQUENCE [LARGE SCALE GENOMIC DNA]</scope>
    <source>
        <strain evidence="1 2">CGMCC 4.5598</strain>
    </source>
</reference>
<sequence>MLRPAEKGPLGMKRSVVLIATAVLVAGCGGGGGGGGTAASGSGESAAPAKVTLEWWHLSTAEPLKTLWAQRAKEFEAQNPNVTIKATVLENDAYKAKLTTITQSGKAPDIFATWGGGVLKQQIDADLVKDLSSDVADILPGFTTASLSAYQFDGKIYGLPTDIGMVGFWYNKKLFGKAGITQPPATWSEFLDDVKKLKAAGVTPIALAGKEKWPGHYYWAYLAMRIAGLDALKQAAVDKNFNTPDFVAAGQQVKALADLQPFQKGFLGAAYSTPDGQAATIGNGKAAMELMGQWAPSVQKDAGKGLGEDLGFFPFPAVEGGKGSATDAFGGGGGLAVGVDAPKEAVDFVKFMTRMDNHTKAVQAGGVLPVLKGEESAVTDPNLKEVATKLAGATGYQLYLDQAYPPAVGQQVNDSVAELIAGTKTPEQVAQAITEVAKTEE</sequence>